<dbReference type="InterPro" id="IPR011519">
    <property type="entry name" value="UnbV_ASPIC"/>
</dbReference>
<feature type="signal peptide" evidence="2">
    <location>
        <begin position="1"/>
        <end position="34"/>
    </location>
</feature>
<evidence type="ECO:0000256" key="1">
    <source>
        <dbReference type="ARBA" id="ARBA00022729"/>
    </source>
</evidence>
<accession>A0A917LKY9</accession>
<dbReference type="PROSITE" id="PS50853">
    <property type="entry name" value="FN3"/>
    <property type="match status" value="1"/>
</dbReference>
<reference evidence="4" key="1">
    <citation type="journal article" date="2014" name="Int. J. Syst. Evol. Microbiol.">
        <title>Complete genome sequence of Corynebacterium casei LMG S-19264T (=DSM 44701T), isolated from a smear-ripened cheese.</title>
        <authorList>
            <consortium name="US DOE Joint Genome Institute (JGI-PGF)"/>
            <person name="Walter F."/>
            <person name="Albersmeier A."/>
            <person name="Kalinowski J."/>
            <person name="Ruckert C."/>
        </authorList>
    </citation>
    <scope>NUCLEOTIDE SEQUENCE</scope>
    <source>
        <strain evidence="4">CGMCC 1.12751</strain>
    </source>
</reference>
<keyword evidence="5" id="KW-1185">Reference proteome</keyword>
<reference evidence="4" key="2">
    <citation type="submission" date="2020-09" db="EMBL/GenBank/DDBJ databases">
        <authorList>
            <person name="Sun Q."/>
            <person name="Zhou Y."/>
        </authorList>
    </citation>
    <scope>NUCLEOTIDE SEQUENCE</scope>
    <source>
        <strain evidence="4">CGMCC 1.12751</strain>
    </source>
</reference>
<organism evidence="4 5">
    <name type="scientific">Bizionia arctica</name>
    <dbReference type="NCBI Taxonomy" id="1495645"/>
    <lineage>
        <taxon>Bacteria</taxon>
        <taxon>Pseudomonadati</taxon>
        <taxon>Bacteroidota</taxon>
        <taxon>Flavobacteriia</taxon>
        <taxon>Flavobacteriales</taxon>
        <taxon>Flavobacteriaceae</taxon>
        <taxon>Bizionia</taxon>
    </lineage>
</organism>
<dbReference type="SUPFAM" id="SSF49265">
    <property type="entry name" value="Fibronectin type III"/>
    <property type="match status" value="1"/>
</dbReference>
<dbReference type="Pfam" id="PF07593">
    <property type="entry name" value="UnbV_ASPIC"/>
    <property type="match status" value="1"/>
</dbReference>
<dbReference type="Proteomes" id="UP000625976">
    <property type="component" value="Unassembled WGS sequence"/>
</dbReference>
<dbReference type="PANTHER" id="PTHR16026">
    <property type="entry name" value="CARTILAGE ACIDIC PROTEIN 1"/>
    <property type="match status" value="1"/>
</dbReference>
<dbReference type="EMBL" id="BMFQ01000001">
    <property type="protein sequence ID" value="GGG37827.1"/>
    <property type="molecule type" value="Genomic_DNA"/>
</dbReference>
<dbReference type="InterPro" id="IPR013517">
    <property type="entry name" value="FG-GAP"/>
</dbReference>
<dbReference type="Pfam" id="PF13517">
    <property type="entry name" value="FG-GAP_3"/>
    <property type="match status" value="3"/>
</dbReference>
<dbReference type="NCBIfam" id="TIGR04183">
    <property type="entry name" value="Por_Secre_tail"/>
    <property type="match status" value="1"/>
</dbReference>
<dbReference type="SUPFAM" id="SSF69318">
    <property type="entry name" value="Integrin alpha N-terminal domain"/>
    <property type="match status" value="2"/>
</dbReference>
<dbReference type="InterPro" id="IPR013783">
    <property type="entry name" value="Ig-like_fold"/>
</dbReference>
<evidence type="ECO:0000259" key="3">
    <source>
        <dbReference type="PROSITE" id="PS50853"/>
    </source>
</evidence>
<feature type="chain" id="PRO_5037231234" description="Fibronectin type-III domain-containing protein" evidence="2">
    <location>
        <begin position="35"/>
        <end position="826"/>
    </location>
</feature>
<dbReference type="PANTHER" id="PTHR16026:SF0">
    <property type="entry name" value="CARTILAGE ACIDIC PROTEIN 1"/>
    <property type="match status" value="1"/>
</dbReference>
<evidence type="ECO:0000313" key="5">
    <source>
        <dbReference type="Proteomes" id="UP000625976"/>
    </source>
</evidence>
<gene>
    <name evidence="4" type="ORF">GCM10010976_06910</name>
</gene>
<dbReference type="InterPro" id="IPR028994">
    <property type="entry name" value="Integrin_alpha_N"/>
</dbReference>
<dbReference type="Pfam" id="PF18962">
    <property type="entry name" value="Por_Secre_tail"/>
    <property type="match status" value="1"/>
</dbReference>
<dbReference type="Gene3D" id="2.130.10.130">
    <property type="entry name" value="Integrin alpha, N-terminal"/>
    <property type="match status" value="2"/>
</dbReference>
<sequence length="826" mass="88818">MDQFPNNTMQLNIKIMKKTILLFTLLLCGFSTIAQVLNQNANWPNSNWSLAGTYDTDPLIFTGNPTTNSSNFSFDDDQGGSGSLNNVAAQSPIVNLTNAYNAGETVLTVSSNYVLNVYQTETITVQYWDADSSTWTNWGTPYGTTTPNAPNVNFCSGTFAVFESVELNISNFSSTQLSGFRYRIHYSDNGSFGWGMCFGSPNISSSTPPACMVVTNLSVSGITHNAANISWEVGSDETAWEIGVQLASSGAPNSGTPTNLNNPYPVSGLAANSDYRAYVRANCLTDGYSEWVSIDFTTNDSPPMPGDFVFIRDNSISMSGTSYAVVDMNNDGMDDLIAATSASININHQTSGGFAFTNFPAPANYGPGWSIAAGDLDGNGYNDLLYAAGNGVSFVTANSDGTAYSQFFNTTAYVFSQRSNFVDINNDGDLDAFVCHDVQPNVYFINNGSGGLTYYQGPSTPVPNGIGTHPNGGNYGTVWVDYDNDRDIDLFIAKCRGGNVTHKINELWRNDGNGVYVNVAENANMADPIQTWSSAWADFDNDGDMDAYVGASSSSDGSHKYMINNGDGTFTDATAAANISGAPFGIENAPGDFNNDGYVDILSNGRILLNNGDNSFSIISTDMPPSGAIGDVDGDGFLDVFSGSLYKNNGGNGNNYVMIRTQGVQSNYNGIGARIEIHTDSGTQIRDVRSGEGFQYMSSLNVHFGLGTDTAINNLVIYWPSGVVDNIQNPDINILHTIVEGQSLSVQDETLSDLVMYPNPTENVLNFSSSADIANKVATVFDVNGKKIFSSKLSNKSLDVSKLQAGFYIIRLEEKGKIINRKFIKK</sequence>
<dbReference type="InterPro" id="IPR026444">
    <property type="entry name" value="Secre_tail"/>
</dbReference>
<dbReference type="InterPro" id="IPR027039">
    <property type="entry name" value="Crtac1"/>
</dbReference>
<evidence type="ECO:0000313" key="4">
    <source>
        <dbReference type="EMBL" id="GGG37827.1"/>
    </source>
</evidence>
<evidence type="ECO:0000256" key="2">
    <source>
        <dbReference type="SAM" id="SignalP"/>
    </source>
</evidence>
<proteinExistence type="predicted"/>
<protein>
    <recommendedName>
        <fullName evidence="3">Fibronectin type-III domain-containing protein</fullName>
    </recommendedName>
</protein>
<dbReference type="InterPro" id="IPR036116">
    <property type="entry name" value="FN3_sf"/>
</dbReference>
<name>A0A917LKY9_9FLAO</name>
<dbReference type="InterPro" id="IPR003961">
    <property type="entry name" value="FN3_dom"/>
</dbReference>
<dbReference type="Gene3D" id="2.60.40.10">
    <property type="entry name" value="Immunoglobulins"/>
    <property type="match status" value="1"/>
</dbReference>
<comment type="caution">
    <text evidence="4">The sequence shown here is derived from an EMBL/GenBank/DDBJ whole genome shotgun (WGS) entry which is preliminary data.</text>
</comment>
<keyword evidence="1 2" id="KW-0732">Signal</keyword>
<feature type="domain" description="Fibronectin type-III" evidence="3">
    <location>
        <begin position="213"/>
        <end position="303"/>
    </location>
</feature>
<dbReference type="CDD" id="cd00063">
    <property type="entry name" value="FN3"/>
    <property type="match status" value="1"/>
</dbReference>
<dbReference type="AlphaFoldDB" id="A0A917LKY9"/>